<protein>
    <submittedName>
        <fullName evidence="2">Benzoate 4-monooxygenase cytochrome P450</fullName>
    </submittedName>
</protein>
<evidence type="ECO:0000313" key="3">
    <source>
        <dbReference type="Proteomes" id="UP000522262"/>
    </source>
</evidence>
<dbReference type="AlphaFoldDB" id="A0A8H5MPJ5"/>
<keyword evidence="3" id="KW-1185">Reference proteome</keyword>
<reference evidence="2 3" key="1">
    <citation type="submission" date="2020-05" db="EMBL/GenBank/DDBJ databases">
        <title>Identification and distribution of gene clusters putatively required for synthesis of sphingolipid metabolism inhibitors in phylogenetically diverse species of the filamentous fungus Fusarium.</title>
        <authorList>
            <person name="Kim H.-S."/>
            <person name="Busman M."/>
            <person name="Brown D.W."/>
            <person name="Divon H."/>
            <person name="Uhlig S."/>
            <person name="Proctor R.H."/>
        </authorList>
    </citation>
    <scope>NUCLEOTIDE SEQUENCE [LARGE SCALE GENOMIC DNA]</scope>
    <source>
        <strain evidence="2 3">NRRL 53147</strain>
    </source>
</reference>
<sequence>MDPNVPPPPKIDRILALLERYLTLKRPGLPGGTATQADVDAAQKDSPDKGEPTTYALRAVYATRQPPPQAMTYELFCNTDNSATNSENLTMLKPSTFT</sequence>
<evidence type="ECO:0000256" key="1">
    <source>
        <dbReference type="SAM" id="MobiDB-lite"/>
    </source>
</evidence>
<name>A0A8H5MPJ5_9HYPO</name>
<keyword evidence="2" id="KW-0503">Monooxygenase</keyword>
<dbReference type="Proteomes" id="UP000522262">
    <property type="component" value="Unassembled WGS sequence"/>
</dbReference>
<keyword evidence="2" id="KW-0560">Oxidoreductase</keyword>
<feature type="region of interest" description="Disordered" evidence="1">
    <location>
        <begin position="26"/>
        <end position="52"/>
    </location>
</feature>
<feature type="compositionally biased region" description="Basic and acidic residues" evidence="1">
    <location>
        <begin position="41"/>
        <end position="51"/>
    </location>
</feature>
<accession>A0A8H5MPJ5</accession>
<organism evidence="2 3">
    <name type="scientific">Fusarium mexicanum</name>
    <dbReference type="NCBI Taxonomy" id="751941"/>
    <lineage>
        <taxon>Eukaryota</taxon>
        <taxon>Fungi</taxon>
        <taxon>Dikarya</taxon>
        <taxon>Ascomycota</taxon>
        <taxon>Pezizomycotina</taxon>
        <taxon>Sordariomycetes</taxon>
        <taxon>Hypocreomycetidae</taxon>
        <taxon>Hypocreales</taxon>
        <taxon>Nectriaceae</taxon>
        <taxon>Fusarium</taxon>
        <taxon>Fusarium fujikuroi species complex</taxon>
    </lineage>
</organism>
<gene>
    <name evidence="2" type="ORF">FMEXI_10668</name>
</gene>
<dbReference type="GO" id="GO:0004497">
    <property type="term" value="F:monooxygenase activity"/>
    <property type="evidence" value="ECO:0007669"/>
    <property type="project" value="UniProtKB-KW"/>
</dbReference>
<dbReference type="EMBL" id="JAAOAM010000270">
    <property type="protein sequence ID" value="KAF5535762.1"/>
    <property type="molecule type" value="Genomic_DNA"/>
</dbReference>
<proteinExistence type="predicted"/>
<comment type="caution">
    <text evidence="2">The sequence shown here is derived from an EMBL/GenBank/DDBJ whole genome shotgun (WGS) entry which is preliminary data.</text>
</comment>
<evidence type="ECO:0000313" key="2">
    <source>
        <dbReference type="EMBL" id="KAF5535762.1"/>
    </source>
</evidence>